<name>A0A5C3ETA1_9BASI</name>
<dbReference type="Proteomes" id="UP000323386">
    <property type="component" value="Unassembled WGS sequence"/>
</dbReference>
<protein>
    <submittedName>
        <fullName evidence="2">Uncharacterized protein</fullName>
    </submittedName>
</protein>
<accession>A0A5C3ETA1</accession>
<organism evidence="2 3">
    <name type="scientific">Pseudozyma flocculosa</name>
    <dbReference type="NCBI Taxonomy" id="84751"/>
    <lineage>
        <taxon>Eukaryota</taxon>
        <taxon>Fungi</taxon>
        <taxon>Dikarya</taxon>
        <taxon>Basidiomycota</taxon>
        <taxon>Ustilaginomycotina</taxon>
        <taxon>Ustilaginomycetes</taxon>
        <taxon>Ustilaginales</taxon>
        <taxon>Ustilaginaceae</taxon>
        <taxon>Pseudozyma</taxon>
    </lineage>
</organism>
<dbReference type="AlphaFoldDB" id="A0A5C3ETA1"/>
<gene>
    <name evidence="2" type="ORF">PSFLO_01054</name>
</gene>
<keyword evidence="1" id="KW-0732">Signal</keyword>
<evidence type="ECO:0000313" key="3">
    <source>
        <dbReference type="Proteomes" id="UP000323386"/>
    </source>
</evidence>
<feature type="signal peptide" evidence="1">
    <location>
        <begin position="1"/>
        <end position="22"/>
    </location>
</feature>
<dbReference type="EMBL" id="OOIP01000002">
    <property type="protein sequence ID" value="SPO35583.1"/>
    <property type="molecule type" value="Genomic_DNA"/>
</dbReference>
<feature type="chain" id="PRO_5022903309" evidence="1">
    <location>
        <begin position="23"/>
        <end position="89"/>
    </location>
</feature>
<sequence>MKAVHTSVLVVFAQALFLTARAVVFHGKGPLIPFDVFCSFDPNQVVDARSFSQALHCDANNECDRTDGKTFCATCDFYHGGISASCKLY</sequence>
<evidence type="ECO:0000256" key="1">
    <source>
        <dbReference type="SAM" id="SignalP"/>
    </source>
</evidence>
<keyword evidence="3" id="KW-1185">Reference proteome</keyword>
<reference evidence="2 3" key="1">
    <citation type="submission" date="2018-03" db="EMBL/GenBank/DDBJ databases">
        <authorList>
            <person name="Guldener U."/>
        </authorList>
    </citation>
    <scope>NUCLEOTIDE SEQUENCE [LARGE SCALE GENOMIC DNA]</scope>
    <source>
        <strain evidence="2 3">DAOM196992</strain>
    </source>
</reference>
<evidence type="ECO:0000313" key="2">
    <source>
        <dbReference type="EMBL" id="SPO35583.1"/>
    </source>
</evidence>
<proteinExistence type="predicted"/>